<reference evidence="1" key="1">
    <citation type="journal article" date="2014" name="Int. J. Syst. Evol. Microbiol.">
        <title>Complete genome sequence of Corynebacterium casei LMG S-19264T (=DSM 44701T), isolated from a smear-ripened cheese.</title>
        <authorList>
            <consortium name="US DOE Joint Genome Institute (JGI-PGF)"/>
            <person name="Walter F."/>
            <person name="Albersmeier A."/>
            <person name="Kalinowski J."/>
            <person name="Ruckert C."/>
        </authorList>
    </citation>
    <scope>NUCLEOTIDE SEQUENCE</scope>
    <source>
        <strain evidence="1">JCM 4646</strain>
    </source>
</reference>
<dbReference type="Pfam" id="PF07081">
    <property type="entry name" value="DUF1349"/>
    <property type="match status" value="1"/>
</dbReference>
<dbReference type="InterPro" id="IPR013320">
    <property type="entry name" value="ConA-like_dom_sf"/>
</dbReference>
<dbReference type="Proteomes" id="UP000617734">
    <property type="component" value="Unassembled WGS sequence"/>
</dbReference>
<dbReference type="InterPro" id="IPR009784">
    <property type="entry name" value="DUF1349"/>
</dbReference>
<keyword evidence="2" id="KW-1185">Reference proteome</keyword>
<sequence length="198" mass="21521">MSLDDVSSLFSRWAPAPASWQLADGVLTVRADARTDIFTNPMSGEVKRNAAMALVSPPEGDWQFSARVRVGFKAAWDAGALFVRSDEEHWAKLNFEQSPDGVPSVFSVVTRGRSDDAVAGAVAGEALWLRISRIDEAFAFHVSDDGSAWRLVRQFALAGRGGIQVGVEVQSPIGEGCQVEFDDIRLTATRLAHLFDGR</sequence>
<protein>
    <recommendedName>
        <fullName evidence="3">DUF1349 domain-containing protein</fullName>
    </recommendedName>
</protein>
<dbReference type="Gene3D" id="2.60.120.200">
    <property type="match status" value="1"/>
</dbReference>
<comment type="caution">
    <text evidence="1">The sequence shown here is derived from an EMBL/GenBank/DDBJ whole genome shotgun (WGS) entry which is preliminary data.</text>
</comment>
<evidence type="ECO:0008006" key="3">
    <source>
        <dbReference type="Google" id="ProtNLM"/>
    </source>
</evidence>
<dbReference type="RefSeq" id="WP_190215620.1">
    <property type="nucleotide sequence ID" value="NZ_BNBO01000086.1"/>
</dbReference>
<dbReference type="GeneID" id="95357960"/>
<organism evidence="1 2">
    <name type="scientific">Kitasatospora indigofera</name>
    <dbReference type="NCBI Taxonomy" id="67307"/>
    <lineage>
        <taxon>Bacteria</taxon>
        <taxon>Bacillati</taxon>
        <taxon>Actinomycetota</taxon>
        <taxon>Actinomycetes</taxon>
        <taxon>Kitasatosporales</taxon>
        <taxon>Streptomycetaceae</taxon>
        <taxon>Kitasatospora</taxon>
    </lineage>
</organism>
<dbReference type="EMBL" id="BNBO01000086">
    <property type="protein sequence ID" value="GHE25685.1"/>
    <property type="molecule type" value="Genomic_DNA"/>
</dbReference>
<evidence type="ECO:0000313" key="1">
    <source>
        <dbReference type="EMBL" id="GHE25685.1"/>
    </source>
</evidence>
<reference evidence="1" key="2">
    <citation type="submission" date="2020-09" db="EMBL/GenBank/DDBJ databases">
        <authorList>
            <person name="Sun Q."/>
            <person name="Ohkuma M."/>
        </authorList>
    </citation>
    <scope>NUCLEOTIDE SEQUENCE</scope>
    <source>
        <strain evidence="1">JCM 4646</strain>
    </source>
</reference>
<gene>
    <name evidence="1" type="ORF">GCM10018781_77420</name>
</gene>
<name>A0A918YVB1_9ACTN</name>
<evidence type="ECO:0000313" key="2">
    <source>
        <dbReference type="Proteomes" id="UP000617734"/>
    </source>
</evidence>
<dbReference type="SUPFAM" id="SSF49899">
    <property type="entry name" value="Concanavalin A-like lectins/glucanases"/>
    <property type="match status" value="1"/>
</dbReference>
<proteinExistence type="predicted"/>
<dbReference type="PANTHER" id="PTHR35332">
    <property type="entry name" value="REGULATION OF ENOLASE PROTEIN 1"/>
    <property type="match status" value="1"/>
</dbReference>
<dbReference type="AlphaFoldDB" id="A0A918YVB1"/>
<dbReference type="PANTHER" id="PTHR35332:SF2">
    <property type="entry name" value="REGULATION OF ENOLASE PROTEIN 1"/>
    <property type="match status" value="1"/>
</dbReference>
<accession>A0A918YVB1</accession>